<sequence>MSTEQPATDADGHKGDHLLFPQPGDGKLIPMVIQSLQQPSVLPENVPWTRLGEPFSKVGTMEAIWYWVLSPILVKGSEKVDVSPGGLFFLILRFLAAAPLCAFMKYQEQITRTNRDAMSIPHAANTAAAPIIIIAFRGP</sequence>
<keyword evidence="1" id="KW-0472">Membrane</keyword>
<comment type="caution">
    <text evidence="2">The sequence shown here is derived from an EMBL/GenBank/DDBJ whole genome shotgun (WGS) entry which is preliminary data.</text>
</comment>
<dbReference type="OrthoDB" id="5428811at2759"/>
<dbReference type="EMBL" id="CABFNO020001454">
    <property type="protein sequence ID" value="CAG9988851.1"/>
    <property type="molecule type" value="Genomic_DNA"/>
</dbReference>
<proteinExistence type="predicted"/>
<accession>A0A9N9UK20</accession>
<keyword evidence="1" id="KW-1133">Transmembrane helix</keyword>
<gene>
    <name evidence="2" type="ORF">CBYS24578_00014256</name>
</gene>
<feature type="transmembrane region" description="Helical" evidence="1">
    <location>
        <begin position="87"/>
        <end position="106"/>
    </location>
</feature>
<dbReference type="Proteomes" id="UP000754883">
    <property type="component" value="Unassembled WGS sequence"/>
</dbReference>
<organism evidence="2 3">
    <name type="scientific">Clonostachys byssicola</name>
    <dbReference type="NCBI Taxonomy" id="160290"/>
    <lineage>
        <taxon>Eukaryota</taxon>
        <taxon>Fungi</taxon>
        <taxon>Dikarya</taxon>
        <taxon>Ascomycota</taxon>
        <taxon>Pezizomycotina</taxon>
        <taxon>Sordariomycetes</taxon>
        <taxon>Hypocreomycetidae</taxon>
        <taxon>Hypocreales</taxon>
        <taxon>Bionectriaceae</taxon>
        <taxon>Clonostachys</taxon>
    </lineage>
</organism>
<name>A0A9N9UK20_9HYPO</name>
<reference evidence="3" key="1">
    <citation type="submission" date="2019-06" db="EMBL/GenBank/DDBJ databases">
        <authorList>
            <person name="Broberg M."/>
        </authorList>
    </citation>
    <scope>NUCLEOTIDE SEQUENCE [LARGE SCALE GENOMIC DNA]</scope>
</reference>
<reference evidence="2 3" key="2">
    <citation type="submission" date="2021-10" db="EMBL/GenBank/DDBJ databases">
        <authorList>
            <person name="Piombo E."/>
        </authorList>
    </citation>
    <scope>NUCLEOTIDE SEQUENCE [LARGE SCALE GENOMIC DNA]</scope>
</reference>
<evidence type="ECO:0000313" key="2">
    <source>
        <dbReference type="EMBL" id="CAG9988851.1"/>
    </source>
</evidence>
<keyword evidence="3" id="KW-1185">Reference proteome</keyword>
<evidence type="ECO:0000313" key="3">
    <source>
        <dbReference type="Proteomes" id="UP000754883"/>
    </source>
</evidence>
<keyword evidence="1" id="KW-0812">Transmembrane</keyword>
<protein>
    <submittedName>
        <fullName evidence="2">Uncharacterized protein</fullName>
    </submittedName>
</protein>
<dbReference type="AlphaFoldDB" id="A0A9N9UK20"/>
<evidence type="ECO:0000256" key="1">
    <source>
        <dbReference type="SAM" id="Phobius"/>
    </source>
</evidence>